<dbReference type="Proteomes" id="UP001140094">
    <property type="component" value="Unassembled WGS sequence"/>
</dbReference>
<dbReference type="Pfam" id="PF12457">
    <property type="entry name" value="TIP_N"/>
    <property type="match status" value="1"/>
</dbReference>
<dbReference type="PANTHER" id="PTHR23329:SF1">
    <property type="entry name" value="TUFTELIN-INTERACTING PROTEIN 11"/>
    <property type="match status" value="1"/>
</dbReference>
<comment type="subcellular location">
    <subcellularLocation>
        <location evidence="1">Nucleus</location>
    </subcellularLocation>
</comment>
<comment type="similarity">
    <text evidence="2">Belongs to the TFP11/STIP family.</text>
</comment>
<keyword evidence="10" id="KW-1185">Reference proteome</keyword>
<evidence type="ECO:0000256" key="2">
    <source>
        <dbReference type="ARBA" id="ARBA00010900"/>
    </source>
</evidence>
<dbReference type="GO" id="GO:0003676">
    <property type="term" value="F:nucleic acid binding"/>
    <property type="evidence" value="ECO:0007669"/>
    <property type="project" value="InterPro"/>
</dbReference>
<organism evidence="9 10">
    <name type="scientific">Coemansia guatemalensis</name>
    <dbReference type="NCBI Taxonomy" id="2761395"/>
    <lineage>
        <taxon>Eukaryota</taxon>
        <taxon>Fungi</taxon>
        <taxon>Fungi incertae sedis</taxon>
        <taxon>Zoopagomycota</taxon>
        <taxon>Kickxellomycotina</taxon>
        <taxon>Kickxellomycetes</taxon>
        <taxon>Kickxellales</taxon>
        <taxon>Kickxellaceae</taxon>
        <taxon>Coemansia</taxon>
    </lineage>
</organism>
<evidence type="ECO:0000313" key="10">
    <source>
        <dbReference type="Proteomes" id="UP001140094"/>
    </source>
</evidence>
<feature type="region of interest" description="Disordered" evidence="7">
    <location>
        <begin position="1"/>
        <end position="149"/>
    </location>
</feature>
<keyword evidence="6" id="KW-0539">Nucleus</keyword>
<dbReference type="InterPro" id="IPR000467">
    <property type="entry name" value="G_patch_dom"/>
</dbReference>
<dbReference type="Pfam" id="PF07842">
    <property type="entry name" value="GCFC"/>
    <property type="match status" value="1"/>
</dbReference>
<dbReference type="SMART" id="SM00443">
    <property type="entry name" value="G_patch"/>
    <property type="match status" value="1"/>
</dbReference>
<evidence type="ECO:0000313" key="9">
    <source>
        <dbReference type="EMBL" id="KAJ2804905.1"/>
    </source>
</evidence>
<dbReference type="EMBL" id="JANBUO010000347">
    <property type="protein sequence ID" value="KAJ2804905.1"/>
    <property type="molecule type" value="Genomic_DNA"/>
</dbReference>
<dbReference type="InterPro" id="IPR022783">
    <property type="entry name" value="GCFC_dom"/>
</dbReference>
<dbReference type="PROSITE" id="PS50174">
    <property type="entry name" value="G_PATCH"/>
    <property type="match status" value="1"/>
</dbReference>
<evidence type="ECO:0000256" key="6">
    <source>
        <dbReference type="ARBA" id="ARBA00023242"/>
    </source>
</evidence>
<feature type="compositionally biased region" description="Low complexity" evidence="7">
    <location>
        <begin position="223"/>
        <end position="234"/>
    </location>
</feature>
<evidence type="ECO:0000256" key="7">
    <source>
        <dbReference type="SAM" id="MobiDB-lite"/>
    </source>
</evidence>
<dbReference type="AlphaFoldDB" id="A0A9W8HXG2"/>
<dbReference type="Pfam" id="PF01585">
    <property type="entry name" value="G-patch"/>
    <property type="match status" value="1"/>
</dbReference>
<keyword evidence="4" id="KW-0747">Spliceosome</keyword>
<dbReference type="GO" id="GO:0071008">
    <property type="term" value="C:U2-type post-mRNA release spliceosomal complex"/>
    <property type="evidence" value="ECO:0007669"/>
    <property type="project" value="TreeGrafter"/>
</dbReference>
<evidence type="ECO:0000256" key="4">
    <source>
        <dbReference type="ARBA" id="ARBA00022728"/>
    </source>
</evidence>
<evidence type="ECO:0000256" key="1">
    <source>
        <dbReference type="ARBA" id="ARBA00004123"/>
    </source>
</evidence>
<comment type="caution">
    <text evidence="9">The sequence shown here is derived from an EMBL/GenBank/DDBJ whole genome shotgun (WGS) entry which is preliminary data.</text>
</comment>
<gene>
    <name evidence="9" type="ORF">H4R20_002312</name>
</gene>
<dbReference type="GO" id="GO:0000390">
    <property type="term" value="P:spliceosomal complex disassembly"/>
    <property type="evidence" value="ECO:0007669"/>
    <property type="project" value="InterPro"/>
</dbReference>
<dbReference type="InterPro" id="IPR045211">
    <property type="entry name" value="TFP11/STIP/Ntr1"/>
</dbReference>
<sequence>MYDHRPAFGFSDSSDDDDAADHARDSSRRRHARPSKDSQMLGIWASDDEDNPAATATNAANQRSRAGADSAHPLAFVSEQEPNNRAHATGYGSEPDDDRQSDSSSETDGTTSASESSSSARSELAQPSSGDNSATPSLPPPPPSKEFGKFASSAVWGMMAKMGYRHGEGLGKHGEGRVEPVQVRLRRAGEGISFSGSEAPRDHPNAPSSSKPPGTRRVRDISAPAAAINTTTTPGEAQSKARRRKLEYKTLEEIELRTDAKLTELFVDMRSNTEAGSLADLLAATMPQTEREKLISDTRLGLDLAFARLEDLVRERDVQVARNKALHSEVTSLTQCVAARSVRIEGLHAIDGAIAAVYAASRDVPQIENISSAAEDLAALYSSFECMRSTASRVTKKCRFDVWGELRLERVVTDSIHSHLARLFRTWDPTTHPDFAASLITPLRPFVRISASTSSDDAFAETTTPFESLLSKSLVPRLKQYIYTEWDSSTDTLSNTLACLPPVVAAELSAALVSSLQRGVEAVNPRLVVEQYKLAASLGADARRSSLAALRLDHSVIPWLPFISNPTELLVCVRRKLSTAIDCWPLSKDTNEDIILLVAPWMHVLHGKELRRLATSVADRLKSMLRSEFAFNAQKQVLWPFKALLKWRHSMPQDIWLPLVRSTVLRGFLDYLRRWLEDPDANYAEIADWYWQWKLLYPIDVRDSPDIQDAFRDALVYMAYALSQE</sequence>
<dbReference type="OrthoDB" id="4822at2759"/>
<dbReference type="PANTHER" id="PTHR23329">
    <property type="entry name" value="TUFTELIN-INTERACTING PROTEIN 11-RELATED"/>
    <property type="match status" value="1"/>
</dbReference>
<keyword evidence="3" id="KW-0507">mRNA processing</keyword>
<keyword evidence="5" id="KW-0508">mRNA splicing</keyword>
<evidence type="ECO:0000259" key="8">
    <source>
        <dbReference type="PROSITE" id="PS50174"/>
    </source>
</evidence>
<protein>
    <recommendedName>
        <fullName evidence="8">G-patch domain-containing protein</fullName>
    </recommendedName>
</protein>
<dbReference type="InterPro" id="IPR022159">
    <property type="entry name" value="STIP/TFIP11_N"/>
</dbReference>
<feature type="domain" description="G-patch" evidence="8">
    <location>
        <begin position="151"/>
        <end position="197"/>
    </location>
</feature>
<reference evidence="9" key="1">
    <citation type="submission" date="2022-07" db="EMBL/GenBank/DDBJ databases">
        <title>Phylogenomic reconstructions and comparative analyses of Kickxellomycotina fungi.</title>
        <authorList>
            <person name="Reynolds N.K."/>
            <person name="Stajich J.E."/>
            <person name="Barry K."/>
            <person name="Grigoriev I.V."/>
            <person name="Crous P."/>
            <person name="Smith M.E."/>
        </authorList>
    </citation>
    <scope>NUCLEOTIDE SEQUENCE</scope>
    <source>
        <strain evidence="9">NRRL 1565</strain>
    </source>
</reference>
<name>A0A9W8HXG2_9FUNG</name>
<evidence type="ECO:0000256" key="5">
    <source>
        <dbReference type="ARBA" id="ARBA00023187"/>
    </source>
</evidence>
<feature type="region of interest" description="Disordered" evidence="7">
    <location>
        <begin position="192"/>
        <end position="244"/>
    </location>
</feature>
<accession>A0A9W8HXG2</accession>
<proteinExistence type="inferred from homology"/>
<feature type="compositionally biased region" description="Low complexity" evidence="7">
    <location>
        <begin position="102"/>
        <end position="129"/>
    </location>
</feature>
<evidence type="ECO:0000256" key="3">
    <source>
        <dbReference type="ARBA" id="ARBA00022664"/>
    </source>
</evidence>